<evidence type="ECO:0000313" key="8">
    <source>
        <dbReference type="EMBL" id="RDI58295.1"/>
    </source>
</evidence>
<evidence type="ECO:0000256" key="3">
    <source>
        <dbReference type="ARBA" id="ARBA00022723"/>
    </source>
</evidence>
<dbReference type="GO" id="GO:0051536">
    <property type="term" value="F:iron-sulfur cluster binding"/>
    <property type="evidence" value="ECO:0007669"/>
    <property type="project" value="UniProtKB-KW"/>
</dbReference>
<feature type="domain" description="Arsenosugar biosynthesis radical SAM protein ArsS-like C-terminal" evidence="7">
    <location>
        <begin position="219"/>
        <end position="353"/>
    </location>
</feature>
<dbReference type="Pfam" id="PF04055">
    <property type="entry name" value="Radical_SAM"/>
    <property type="match status" value="1"/>
</dbReference>
<dbReference type="Proteomes" id="UP000254518">
    <property type="component" value="Unassembled WGS sequence"/>
</dbReference>
<gene>
    <name evidence="8" type="ORF">DFR66_101223</name>
    <name evidence="9" type="ORF">IQ02_00221</name>
</gene>
<evidence type="ECO:0000256" key="5">
    <source>
        <dbReference type="ARBA" id="ARBA00023014"/>
    </source>
</evidence>
<name>A0A562Q5S7_9FLAO</name>
<evidence type="ECO:0000259" key="6">
    <source>
        <dbReference type="Pfam" id="PF04055"/>
    </source>
</evidence>
<dbReference type="AlphaFoldDB" id="A0A562Q5S7"/>
<keyword evidence="3" id="KW-0479">Metal-binding</keyword>
<dbReference type="InterPro" id="IPR026351">
    <property type="entry name" value="rSAM_ArsS-like"/>
</dbReference>
<evidence type="ECO:0000259" key="7">
    <source>
        <dbReference type="Pfam" id="PF12345"/>
    </source>
</evidence>
<dbReference type="Gene3D" id="3.20.20.70">
    <property type="entry name" value="Aldolase class I"/>
    <property type="match status" value="1"/>
</dbReference>
<reference evidence="8 10" key="2">
    <citation type="submission" date="2018-07" db="EMBL/GenBank/DDBJ databases">
        <title>Genomic Encyclopedia of Type Strains, Phase IV (KMG-IV): sequencing the most valuable type-strain genomes for metagenomic binning, comparative biology and taxonomic classification.</title>
        <authorList>
            <person name="Goeker M."/>
        </authorList>
    </citation>
    <scope>NUCLEOTIDE SEQUENCE [LARGE SCALE GENOMIC DNA]</scope>
    <source>
        <strain evidence="8 10">DSM 19728</strain>
    </source>
</reference>
<dbReference type="PANTHER" id="PTHR43728:SF1">
    <property type="entry name" value="FE-S OXIDOREDUCTASE"/>
    <property type="match status" value="1"/>
</dbReference>
<dbReference type="GO" id="GO:0003824">
    <property type="term" value="F:catalytic activity"/>
    <property type="evidence" value="ECO:0007669"/>
    <property type="project" value="InterPro"/>
</dbReference>
<dbReference type="EMBL" id="QQBA01000001">
    <property type="protein sequence ID" value="RDI58295.1"/>
    <property type="molecule type" value="Genomic_DNA"/>
</dbReference>
<keyword evidence="2" id="KW-0949">S-adenosyl-L-methionine</keyword>
<dbReference type="InterPro" id="IPR013785">
    <property type="entry name" value="Aldolase_TIM"/>
</dbReference>
<organism evidence="9 11">
    <name type="scientific">Flavobacterium glaciei</name>
    <dbReference type="NCBI Taxonomy" id="386300"/>
    <lineage>
        <taxon>Bacteria</taxon>
        <taxon>Pseudomonadati</taxon>
        <taxon>Bacteroidota</taxon>
        <taxon>Flavobacteriia</taxon>
        <taxon>Flavobacteriales</taxon>
        <taxon>Flavobacteriaceae</taxon>
        <taxon>Flavobacterium</taxon>
    </lineage>
</organism>
<keyword evidence="4" id="KW-0408">Iron</keyword>
<evidence type="ECO:0000256" key="1">
    <source>
        <dbReference type="ARBA" id="ARBA00001966"/>
    </source>
</evidence>
<dbReference type="InterPro" id="IPR058240">
    <property type="entry name" value="rSAM_sf"/>
</dbReference>
<dbReference type="SUPFAM" id="SSF102114">
    <property type="entry name" value="Radical SAM enzymes"/>
    <property type="match status" value="1"/>
</dbReference>
<dbReference type="EMBL" id="VLKX01000001">
    <property type="protein sequence ID" value="TWI52082.1"/>
    <property type="molecule type" value="Genomic_DNA"/>
</dbReference>
<dbReference type="Proteomes" id="UP000321392">
    <property type="component" value="Unassembled WGS sequence"/>
</dbReference>
<sequence>MSEFVKIKLKSLKATANSLSKAEHQLAVLEQNPTRFTPFHTQLNTIGLRPLRPTALEVFQVNLGKMCNQVCTHCHVDAGPDRKEIMTKETMETIIEVLKANPTFKIVDMTGGAPEMNPHFRWFVEEVSKLGIQMYVRCNLTIITANKKYNDLPEFFKKHKIEVISSLPFYSKNRTDKQRGDGVFESSIKALQMLNEVGYGKEDSELKLNLVYNPAGAFLPPDQIALEKEYKTALANDFGISFNNLFAITNLPVSRYLDYLITSENYEDYMTKLIDAFNPTAAENVMCRNTISIGWDGYIYDCDFNQMLELKVSNPTTQHISTFNASALQDRSIIVNNHCYGCTAGSGSSCGGAVA</sequence>
<reference evidence="9" key="3">
    <citation type="submission" date="2019-07" db="EMBL/GenBank/DDBJ databases">
        <authorList>
            <person name="Whitman W."/>
            <person name="Huntemann M."/>
            <person name="Clum A."/>
            <person name="Pillay M."/>
            <person name="Palaniappan K."/>
            <person name="Varghese N."/>
            <person name="Mikhailova N."/>
            <person name="Stamatis D."/>
            <person name="Reddy T."/>
            <person name="Daum C."/>
            <person name="Shapiro N."/>
            <person name="Ivanova N."/>
            <person name="Kyrpides N."/>
            <person name="Woyke T."/>
        </authorList>
    </citation>
    <scope>NUCLEOTIDE SEQUENCE</scope>
    <source>
        <strain evidence="9">CGMCC 1.5380</strain>
    </source>
</reference>
<proteinExistence type="predicted"/>
<dbReference type="GO" id="GO:0046872">
    <property type="term" value="F:metal ion binding"/>
    <property type="evidence" value="ECO:0007669"/>
    <property type="project" value="UniProtKB-KW"/>
</dbReference>
<dbReference type="PANTHER" id="PTHR43728">
    <property type="entry name" value="SLR0304 PROTEIN"/>
    <property type="match status" value="1"/>
</dbReference>
<dbReference type="RefSeq" id="WP_114753011.1">
    <property type="nucleotide sequence ID" value="NZ_QQBA01000001.1"/>
</dbReference>
<evidence type="ECO:0000313" key="10">
    <source>
        <dbReference type="Proteomes" id="UP000254518"/>
    </source>
</evidence>
<evidence type="ECO:0000313" key="11">
    <source>
        <dbReference type="Proteomes" id="UP000321392"/>
    </source>
</evidence>
<evidence type="ECO:0000256" key="4">
    <source>
        <dbReference type="ARBA" id="ARBA00023004"/>
    </source>
</evidence>
<dbReference type="Pfam" id="PF12345">
    <property type="entry name" value="DUF3641"/>
    <property type="match status" value="1"/>
</dbReference>
<dbReference type="InterPro" id="IPR024521">
    <property type="entry name" value="ArsS-like_C"/>
</dbReference>
<evidence type="ECO:0000256" key="2">
    <source>
        <dbReference type="ARBA" id="ARBA00022691"/>
    </source>
</evidence>
<feature type="domain" description="Radical SAM core" evidence="6">
    <location>
        <begin position="62"/>
        <end position="200"/>
    </location>
</feature>
<dbReference type="SFLD" id="SFLDS00029">
    <property type="entry name" value="Radical_SAM"/>
    <property type="match status" value="1"/>
</dbReference>
<dbReference type="NCBIfam" id="TIGR04167">
    <property type="entry name" value="rSAM_SeCys"/>
    <property type="match status" value="1"/>
</dbReference>
<comment type="caution">
    <text evidence="9">The sequence shown here is derived from an EMBL/GenBank/DDBJ whole genome shotgun (WGS) entry which is preliminary data.</text>
</comment>
<dbReference type="SFLD" id="SFLDG01067">
    <property type="entry name" value="SPASM/twitch_domain_containing"/>
    <property type="match status" value="1"/>
</dbReference>
<keyword evidence="10" id="KW-1185">Reference proteome</keyword>
<evidence type="ECO:0000313" key="9">
    <source>
        <dbReference type="EMBL" id="TWI52082.1"/>
    </source>
</evidence>
<comment type="cofactor">
    <cofactor evidence="1">
        <name>[4Fe-4S] cluster</name>
        <dbReference type="ChEBI" id="CHEBI:49883"/>
    </cofactor>
</comment>
<dbReference type="CDD" id="cd01335">
    <property type="entry name" value="Radical_SAM"/>
    <property type="match status" value="1"/>
</dbReference>
<keyword evidence="5" id="KW-0411">Iron-sulfur</keyword>
<dbReference type="InterPro" id="IPR007197">
    <property type="entry name" value="rSAM"/>
</dbReference>
<protein>
    <submittedName>
        <fullName evidence="9">Radical SAM/Cys-rich protein</fullName>
    </submittedName>
</protein>
<accession>A0A562Q5S7</accession>
<reference evidence="9 11" key="1">
    <citation type="journal article" date="2015" name="Stand. Genomic Sci.">
        <title>Genomic Encyclopedia of Bacterial and Archaeal Type Strains, Phase III: the genomes of soil and plant-associated and newly described type strains.</title>
        <authorList>
            <person name="Whitman W.B."/>
            <person name="Woyke T."/>
            <person name="Klenk H.P."/>
            <person name="Zhou Y."/>
            <person name="Lilburn T.G."/>
            <person name="Beck B.J."/>
            <person name="De Vos P."/>
            <person name="Vandamme P."/>
            <person name="Eisen J.A."/>
            <person name="Garrity G."/>
            <person name="Hugenholtz P."/>
            <person name="Kyrpides N.C."/>
        </authorList>
    </citation>
    <scope>NUCLEOTIDE SEQUENCE [LARGE SCALE GENOMIC DNA]</scope>
    <source>
        <strain evidence="9 11">CGMCC 1.5380</strain>
    </source>
</reference>
<dbReference type="OrthoDB" id="9810775at2"/>